<feature type="non-terminal residue" evidence="1">
    <location>
        <position position="77"/>
    </location>
</feature>
<gene>
    <name evidence="1" type="primary">ORF34135</name>
</gene>
<proteinExistence type="predicted"/>
<dbReference type="EMBL" id="HACG01011904">
    <property type="protein sequence ID" value="CEK58769.1"/>
    <property type="molecule type" value="Transcribed_RNA"/>
</dbReference>
<evidence type="ECO:0000313" key="1">
    <source>
        <dbReference type="EMBL" id="CEK58769.1"/>
    </source>
</evidence>
<dbReference type="AlphaFoldDB" id="A0A0B6YR66"/>
<sequence length="77" mass="8870">HQEDETYKYYQLLLSHTDLLDAASIEVLISGLSLTKYYMECKKLLNICKETSNPNPVSLIKLLMAALRNKDMETSKF</sequence>
<name>A0A0B6YR66_9EUPU</name>
<protein>
    <submittedName>
        <fullName evidence="1">Uncharacterized protein</fullName>
    </submittedName>
</protein>
<reference evidence="1" key="1">
    <citation type="submission" date="2014-12" db="EMBL/GenBank/DDBJ databases">
        <title>Insight into the proteome of Arion vulgaris.</title>
        <authorList>
            <person name="Aradska J."/>
            <person name="Bulat T."/>
            <person name="Smidak R."/>
            <person name="Sarate P."/>
            <person name="Gangsoo J."/>
            <person name="Sialana F."/>
            <person name="Bilban M."/>
            <person name="Lubec G."/>
        </authorList>
    </citation>
    <scope>NUCLEOTIDE SEQUENCE</scope>
    <source>
        <tissue evidence="1">Skin</tissue>
    </source>
</reference>
<accession>A0A0B6YR66</accession>
<organism evidence="1">
    <name type="scientific">Arion vulgaris</name>
    <dbReference type="NCBI Taxonomy" id="1028688"/>
    <lineage>
        <taxon>Eukaryota</taxon>
        <taxon>Metazoa</taxon>
        <taxon>Spiralia</taxon>
        <taxon>Lophotrochozoa</taxon>
        <taxon>Mollusca</taxon>
        <taxon>Gastropoda</taxon>
        <taxon>Heterobranchia</taxon>
        <taxon>Euthyneura</taxon>
        <taxon>Panpulmonata</taxon>
        <taxon>Eupulmonata</taxon>
        <taxon>Stylommatophora</taxon>
        <taxon>Helicina</taxon>
        <taxon>Arionoidea</taxon>
        <taxon>Arionidae</taxon>
        <taxon>Arion</taxon>
    </lineage>
</organism>
<feature type="non-terminal residue" evidence="1">
    <location>
        <position position="1"/>
    </location>
</feature>